<keyword evidence="6 8" id="KW-0802">TPR repeat</keyword>
<dbReference type="Pfam" id="PF14559">
    <property type="entry name" value="TPR_19"/>
    <property type="match status" value="1"/>
</dbReference>
<dbReference type="Proteomes" id="UP000242146">
    <property type="component" value="Unassembled WGS sequence"/>
</dbReference>
<accession>A0A1X2GH84</accession>
<protein>
    <submittedName>
        <fullName evidence="10">TPR-like protein</fullName>
    </submittedName>
</protein>
<dbReference type="GO" id="GO:0005778">
    <property type="term" value="C:peroxisomal membrane"/>
    <property type="evidence" value="ECO:0007669"/>
    <property type="project" value="TreeGrafter"/>
</dbReference>
<feature type="compositionally biased region" description="Low complexity" evidence="9">
    <location>
        <begin position="84"/>
        <end position="102"/>
    </location>
</feature>
<evidence type="ECO:0000256" key="4">
    <source>
        <dbReference type="ARBA" id="ARBA00022490"/>
    </source>
</evidence>
<dbReference type="EMBL" id="MCGT01000015">
    <property type="protein sequence ID" value="ORX53641.1"/>
    <property type="molecule type" value="Genomic_DNA"/>
</dbReference>
<feature type="compositionally biased region" description="Polar residues" evidence="9">
    <location>
        <begin position="190"/>
        <end position="199"/>
    </location>
</feature>
<evidence type="ECO:0000256" key="2">
    <source>
        <dbReference type="ARBA" id="ARBA00004496"/>
    </source>
</evidence>
<evidence type="ECO:0000313" key="10">
    <source>
        <dbReference type="EMBL" id="ORX53641.1"/>
    </source>
</evidence>
<dbReference type="GO" id="GO:0016560">
    <property type="term" value="P:protein import into peroxisome matrix, docking"/>
    <property type="evidence" value="ECO:0007669"/>
    <property type="project" value="TreeGrafter"/>
</dbReference>
<evidence type="ECO:0000313" key="11">
    <source>
        <dbReference type="Proteomes" id="UP000242146"/>
    </source>
</evidence>
<dbReference type="PANTHER" id="PTHR10130:SF0">
    <property type="entry name" value="GH08708P"/>
    <property type="match status" value="1"/>
</dbReference>
<evidence type="ECO:0000256" key="5">
    <source>
        <dbReference type="ARBA" id="ARBA00022737"/>
    </source>
</evidence>
<feature type="region of interest" description="Disordered" evidence="9">
    <location>
        <begin position="215"/>
        <end position="236"/>
    </location>
</feature>
<evidence type="ECO:0000256" key="6">
    <source>
        <dbReference type="ARBA" id="ARBA00022803"/>
    </source>
</evidence>
<comment type="subcellular location">
    <subcellularLocation>
        <location evidence="2">Cytoplasm</location>
    </subcellularLocation>
    <subcellularLocation>
        <location evidence="1">Peroxisome</location>
    </subcellularLocation>
</comment>
<dbReference type="SUPFAM" id="SSF48452">
    <property type="entry name" value="TPR-like"/>
    <property type="match status" value="1"/>
</dbReference>
<dbReference type="AlphaFoldDB" id="A0A1X2GH84"/>
<evidence type="ECO:0000256" key="3">
    <source>
        <dbReference type="ARBA" id="ARBA00005348"/>
    </source>
</evidence>
<feature type="repeat" description="TPR" evidence="8">
    <location>
        <begin position="348"/>
        <end position="381"/>
    </location>
</feature>
<keyword evidence="4" id="KW-0963">Cytoplasm</keyword>
<dbReference type="STRING" id="101127.A0A1X2GH84"/>
<sequence>MAYSHVMTPSQCGPIHPFQKLTSHISTDHAPSSLYLPSSSSSKLSFRTKKPLTHPLPSAKAMVTEFVNASPREPTFIDTWHTHPPALSSSPSTSSTSSLASPKDSGSWAQEFDQPLTPRQRGPSLLPASPPAVYARPPGHLSPSPLHRFQPMPVSPPTFRCQNQAPPSQTEWNSLFDQVELGHATAKTDTTAMTESHPSTAKPLAPKPLHTTLIDTSLDSRQDEENNTPTEPKTDSAMDAQAWTTFGFVLQESDHDAAAIHAFKQALDLDAGVLDAWMGMALSLVNQRERRLVYDCLENWLLQHDQYRHLLTHYDTSDINNDALRHDHLIQHFLSAARLGHMDGILDTDIQVILGILFFLDDELPKAVDCFQTAVVQRPDDHRLWNQLGAMHAAMHSLWHHREASAQQPHLNRAMELYQTALQLHPTYVRASYNLAIAYMTSGQYLQAAHHLVQSLSGQASLGIPTTMSLPLSSSIWSSLRLVMFLLKQDELAQACNTQDLTAFQDYLHMH</sequence>
<feature type="compositionally biased region" description="Polar residues" evidence="9">
    <location>
        <begin position="160"/>
        <end position="169"/>
    </location>
</feature>
<dbReference type="InterPro" id="IPR024111">
    <property type="entry name" value="PEX5/PEX5L"/>
</dbReference>
<name>A0A1X2GH84_9FUNG</name>
<keyword evidence="7" id="KW-0576">Peroxisome</keyword>
<comment type="caution">
    <text evidence="10">The sequence shown here is derived from an EMBL/GenBank/DDBJ whole genome shotgun (WGS) entry which is preliminary data.</text>
</comment>
<feature type="region of interest" description="Disordered" evidence="9">
    <location>
        <begin position="77"/>
        <end position="169"/>
    </location>
</feature>
<evidence type="ECO:0000256" key="8">
    <source>
        <dbReference type="PROSITE-ProRule" id="PRU00339"/>
    </source>
</evidence>
<gene>
    <name evidence="10" type="ORF">DM01DRAFT_1407780</name>
</gene>
<dbReference type="Gene3D" id="1.25.40.10">
    <property type="entry name" value="Tetratricopeptide repeat domain"/>
    <property type="match status" value="1"/>
</dbReference>
<evidence type="ECO:0000256" key="7">
    <source>
        <dbReference type="ARBA" id="ARBA00023140"/>
    </source>
</evidence>
<comment type="similarity">
    <text evidence="3">Belongs to the peroxisomal targeting signal receptor family.</text>
</comment>
<keyword evidence="5" id="KW-0677">Repeat</keyword>
<dbReference type="InterPro" id="IPR011990">
    <property type="entry name" value="TPR-like_helical_dom_sf"/>
</dbReference>
<evidence type="ECO:0000256" key="1">
    <source>
        <dbReference type="ARBA" id="ARBA00004275"/>
    </source>
</evidence>
<dbReference type="GO" id="GO:0005052">
    <property type="term" value="F:peroxisome matrix targeting signal-1 binding"/>
    <property type="evidence" value="ECO:0007669"/>
    <property type="project" value="TreeGrafter"/>
</dbReference>
<reference evidence="10 11" key="1">
    <citation type="submission" date="2016-07" db="EMBL/GenBank/DDBJ databases">
        <title>Pervasive Adenine N6-methylation of Active Genes in Fungi.</title>
        <authorList>
            <consortium name="DOE Joint Genome Institute"/>
            <person name="Mondo S.J."/>
            <person name="Dannebaum R.O."/>
            <person name="Kuo R.C."/>
            <person name="Labutti K."/>
            <person name="Haridas S."/>
            <person name="Kuo A."/>
            <person name="Salamov A."/>
            <person name="Ahrendt S.R."/>
            <person name="Lipzen A."/>
            <person name="Sullivan W."/>
            <person name="Andreopoulos W.B."/>
            <person name="Clum A."/>
            <person name="Lindquist E."/>
            <person name="Daum C."/>
            <person name="Ramamoorthy G.K."/>
            <person name="Gryganskyi A."/>
            <person name="Culley D."/>
            <person name="Magnuson J.K."/>
            <person name="James T.Y."/>
            <person name="O'Malley M.A."/>
            <person name="Stajich J.E."/>
            <person name="Spatafora J.W."/>
            <person name="Visel A."/>
            <person name="Grigoriev I.V."/>
        </authorList>
    </citation>
    <scope>NUCLEOTIDE SEQUENCE [LARGE SCALE GENOMIC DNA]</scope>
    <source>
        <strain evidence="10 11">NRRL 3301</strain>
    </source>
</reference>
<proteinExistence type="inferred from homology"/>
<dbReference type="PROSITE" id="PS50005">
    <property type="entry name" value="TPR"/>
    <property type="match status" value="1"/>
</dbReference>
<dbReference type="InterPro" id="IPR019734">
    <property type="entry name" value="TPR_rpt"/>
</dbReference>
<feature type="region of interest" description="Disordered" evidence="9">
    <location>
        <begin position="190"/>
        <end position="209"/>
    </location>
</feature>
<dbReference type="OrthoDB" id="10006023at2759"/>
<keyword evidence="11" id="KW-1185">Reference proteome</keyword>
<evidence type="ECO:0000256" key="9">
    <source>
        <dbReference type="SAM" id="MobiDB-lite"/>
    </source>
</evidence>
<dbReference type="PANTHER" id="PTHR10130">
    <property type="entry name" value="PEROXISOMAL TARGETING SIGNAL 1 RECEPTOR PEX5"/>
    <property type="match status" value="1"/>
</dbReference>
<dbReference type="GO" id="GO:0005829">
    <property type="term" value="C:cytosol"/>
    <property type="evidence" value="ECO:0007669"/>
    <property type="project" value="TreeGrafter"/>
</dbReference>
<organism evidence="10 11">
    <name type="scientific">Hesseltinella vesiculosa</name>
    <dbReference type="NCBI Taxonomy" id="101127"/>
    <lineage>
        <taxon>Eukaryota</taxon>
        <taxon>Fungi</taxon>
        <taxon>Fungi incertae sedis</taxon>
        <taxon>Mucoromycota</taxon>
        <taxon>Mucoromycotina</taxon>
        <taxon>Mucoromycetes</taxon>
        <taxon>Mucorales</taxon>
        <taxon>Cunninghamellaceae</taxon>
        <taxon>Hesseltinella</taxon>
    </lineage>
</organism>
<dbReference type="SMART" id="SM00028">
    <property type="entry name" value="TPR"/>
    <property type="match status" value="3"/>
</dbReference>